<organism evidence="2 3">
    <name type="scientific">Pleurodeles waltl</name>
    <name type="common">Iberian ribbed newt</name>
    <dbReference type="NCBI Taxonomy" id="8319"/>
    <lineage>
        <taxon>Eukaryota</taxon>
        <taxon>Metazoa</taxon>
        <taxon>Chordata</taxon>
        <taxon>Craniata</taxon>
        <taxon>Vertebrata</taxon>
        <taxon>Euteleostomi</taxon>
        <taxon>Amphibia</taxon>
        <taxon>Batrachia</taxon>
        <taxon>Caudata</taxon>
        <taxon>Salamandroidea</taxon>
        <taxon>Salamandridae</taxon>
        <taxon>Pleurodelinae</taxon>
        <taxon>Pleurodeles</taxon>
    </lineage>
</organism>
<dbReference type="EMBL" id="JANPWB010000014">
    <property type="protein sequence ID" value="KAJ1101312.1"/>
    <property type="molecule type" value="Genomic_DNA"/>
</dbReference>
<evidence type="ECO:0000256" key="1">
    <source>
        <dbReference type="SAM" id="MobiDB-lite"/>
    </source>
</evidence>
<evidence type="ECO:0000313" key="2">
    <source>
        <dbReference type="EMBL" id="KAJ1101312.1"/>
    </source>
</evidence>
<feature type="compositionally biased region" description="Polar residues" evidence="1">
    <location>
        <begin position="30"/>
        <end position="39"/>
    </location>
</feature>
<accession>A0AAV7MFP8</accession>
<gene>
    <name evidence="2" type="ORF">NDU88_006382</name>
</gene>
<name>A0AAV7MFP8_PLEWA</name>
<sequence>MGGHMEAERGSAPRSHMAVSRHAQHVEAQHCSSSANSDAASTYDTIECLYLMSDVRMQERTYEHVQLVDKRQIKKMAIVEIQVRSHITRFMLDSGATCNIVCVSEYEKMKHKPSLLSSNVDVFT</sequence>
<dbReference type="AlphaFoldDB" id="A0AAV7MFP8"/>
<protein>
    <submittedName>
        <fullName evidence="2">Uncharacterized protein</fullName>
    </submittedName>
</protein>
<comment type="caution">
    <text evidence="2">The sequence shown here is derived from an EMBL/GenBank/DDBJ whole genome shotgun (WGS) entry which is preliminary data.</text>
</comment>
<keyword evidence="3" id="KW-1185">Reference proteome</keyword>
<evidence type="ECO:0000313" key="3">
    <source>
        <dbReference type="Proteomes" id="UP001066276"/>
    </source>
</evidence>
<reference evidence="2" key="1">
    <citation type="journal article" date="2022" name="bioRxiv">
        <title>Sequencing and chromosome-scale assembly of the giantPleurodeles waltlgenome.</title>
        <authorList>
            <person name="Brown T."/>
            <person name="Elewa A."/>
            <person name="Iarovenko S."/>
            <person name="Subramanian E."/>
            <person name="Araus A.J."/>
            <person name="Petzold A."/>
            <person name="Susuki M."/>
            <person name="Suzuki K.-i.T."/>
            <person name="Hayashi T."/>
            <person name="Toyoda A."/>
            <person name="Oliveira C."/>
            <person name="Osipova E."/>
            <person name="Leigh N.D."/>
            <person name="Simon A."/>
            <person name="Yun M.H."/>
        </authorList>
    </citation>
    <scope>NUCLEOTIDE SEQUENCE</scope>
    <source>
        <strain evidence="2">20211129_DDA</strain>
        <tissue evidence="2">Liver</tissue>
    </source>
</reference>
<feature type="compositionally biased region" description="Basic and acidic residues" evidence="1">
    <location>
        <begin position="1"/>
        <end position="11"/>
    </location>
</feature>
<feature type="region of interest" description="Disordered" evidence="1">
    <location>
        <begin position="1"/>
        <end position="39"/>
    </location>
</feature>
<dbReference type="Proteomes" id="UP001066276">
    <property type="component" value="Chromosome 10"/>
</dbReference>
<proteinExistence type="predicted"/>